<dbReference type="Proteomes" id="UP000750711">
    <property type="component" value="Unassembled WGS sequence"/>
</dbReference>
<comment type="caution">
    <text evidence="2">The sequence shown here is derived from an EMBL/GenBank/DDBJ whole genome shotgun (WGS) entry which is preliminary data.</text>
</comment>
<keyword evidence="3" id="KW-1185">Reference proteome</keyword>
<evidence type="ECO:0000313" key="3">
    <source>
        <dbReference type="Proteomes" id="UP000750711"/>
    </source>
</evidence>
<gene>
    <name evidence="2" type="ORF">GP486_007684</name>
</gene>
<protein>
    <submittedName>
        <fullName evidence="2">Uncharacterized protein</fullName>
    </submittedName>
</protein>
<dbReference type="EMBL" id="JAGHQM010002331">
    <property type="protein sequence ID" value="KAH0550950.1"/>
    <property type="molecule type" value="Genomic_DNA"/>
</dbReference>
<feature type="non-terminal residue" evidence="2">
    <location>
        <position position="1"/>
    </location>
</feature>
<evidence type="ECO:0000313" key="2">
    <source>
        <dbReference type="EMBL" id="KAH0550950.1"/>
    </source>
</evidence>
<dbReference type="AlphaFoldDB" id="A0A9P8I5W8"/>
<organism evidence="2 3">
    <name type="scientific">Trichoglossum hirsutum</name>
    <dbReference type="NCBI Taxonomy" id="265104"/>
    <lineage>
        <taxon>Eukaryota</taxon>
        <taxon>Fungi</taxon>
        <taxon>Dikarya</taxon>
        <taxon>Ascomycota</taxon>
        <taxon>Pezizomycotina</taxon>
        <taxon>Geoglossomycetes</taxon>
        <taxon>Geoglossales</taxon>
        <taxon>Geoglossaceae</taxon>
        <taxon>Trichoglossum</taxon>
    </lineage>
</organism>
<reference evidence="2" key="1">
    <citation type="submission" date="2021-03" db="EMBL/GenBank/DDBJ databases">
        <title>Comparative genomics and phylogenomic investigation of the class Geoglossomycetes provide insights into ecological specialization and systematics.</title>
        <authorList>
            <person name="Melie T."/>
            <person name="Pirro S."/>
            <person name="Miller A.N."/>
            <person name="Quandt A."/>
        </authorList>
    </citation>
    <scope>NUCLEOTIDE SEQUENCE</scope>
    <source>
        <strain evidence="2">CAQ_001_2017</strain>
    </source>
</reference>
<keyword evidence="1" id="KW-0732">Signal</keyword>
<name>A0A9P8I5W8_9PEZI</name>
<sequence>NNTAANQLTLLTLLVNTVVIGNYTTPNVGVVVPGILAPGTFNGTAVNLLPFFNGALYSTNNGESEGSAVNFLDGGGAKPLMMSKPADDDKKNSRQ</sequence>
<proteinExistence type="predicted"/>
<accession>A0A9P8I5W8</accession>
<evidence type="ECO:0000256" key="1">
    <source>
        <dbReference type="SAM" id="SignalP"/>
    </source>
</evidence>
<feature type="signal peptide" evidence="1">
    <location>
        <begin position="1"/>
        <end position="21"/>
    </location>
</feature>
<feature type="chain" id="PRO_5040166148" evidence="1">
    <location>
        <begin position="22"/>
        <end position="95"/>
    </location>
</feature>